<dbReference type="PANTHER" id="PTHR11006:SF53">
    <property type="entry name" value="PROTEIN ARGININE N-METHYLTRANSFERASE 3"/>
    <property type="match status" value="1"/>
</dbReference>
<dbReference type="InterPro" id="IPR029063">
    <property type="entry name" value="SAM-dependent_MTases_sf"/>
</dbReference>
<sequence>MWRRTRANLFSVPLPSTISAPLKSHPIMPITSSIRRPAYASLTDDRTNKAVSSGNLSEEEKTLGQYIPLLYHYNMLQDEDRVGAFRDAIELNVRPGMHVVELGGGTGILSSLAARCGATVSCVERNPELVETARRFVRLNGLEDKITVIHADASRYVPDAAVDVVVCEMLHVGLLREKQAQVIAAFKRHYKQAHDGPLPRFLPEASILMAQPVEQSFEFAGYQAPVPMFQAPQLDQPRTNEFANLSPYASIAYDESIPMQFAVKENVVALRDGRVNALRFVTQNVISIDMQAEKAITWPNQCLVLPIESPFEIASGESMSVEFSYAAGGSIDHLMNTVRVARV</sequence>
<gene>
    <name evidence="2" type="ORF">Rcae01_00464</name>
</gene>
<evidence type="ECO:0000259" key="1">
    <source>
        <dbReference type="Pfam" id="PF13649"/>
    </source>
</evidence>
<keyword evidence="3" id="KW-1185">Reference proteome</keyword>
<dbReference type="CDD" id="cd02440">
    <property type="entry name" value="AdoMet_MTases"/>
    <property type="match status" value="1"/>
</dbReference>
<reference evidence="2 3" key="1">
    <citation type="submission" date="2024-02" db="EMBL/GenBank/DDBJ databases">
        <title>Rhodopirellula caenicola NBRC 110016.</title>
        <authorList>
            <person name="Ichikawa N."/>
            <person name="Katano-Makiyama Y."/>
            <person name="Hidaka K."/>
        </authorList>
    </citation>
    <scope>NUCLEOTIDE SEQUENCE [LARGE SCALE GENOMIC DNA]</scope>
    <source>
        <strain evidence="2 3">NBRC 110016</strain>
    </source>
</reference>
<dbReference type="Pfam" id="PF13649">
    <property type="entry name" value="Methyltransf_25"/>
    <property type="match status" value="1"/>
</dbReference>
<evidence type="ECO:0000313" key="3">
    <source>
        <dbReference type="Proteomes" id="UP001416858"/>
    </source>
</evidence>
<dbReference type="InterPro" id="IPR025799">
    <property type="entry name" value="Arg_MeTrfase"/>
</dbReference>
<proteinExistence type="predicted"/>
<accession>A0ABP9VIJ0</accession>
<organism evidence="2 3">
    <name type="scientific">Novipirellula caenicola</name>
    <dbReference type="NCBI Taxonomy" id="1536901"/>
    <lineage>
        <taxon>Bacteria</taxon>
        <taxon>Pseudomonadati</taxon>
        <taxon>Planctomycetota</taxon>
        <taxon>Planctomycetia</taxon>
        <taxon>Pirellulales</taxon>
        <taxon>Pirellulaceae</taxon>
        <taxon>Novipirellula</taxon>
    </lineage>
</organism>
<dbReference type="InterPro" id="IPR041698">
    <property type="entry name" value="Methyltransf_25"/>
</dbReference>
<feature type="domain" description="Methyltransferase" evidence="1">
    <location>
        <begin position="99"/>
        <end position="191"/>
    </location>
</feature>
<dbReference type="SUPFAM" id="SSF53335">
    <property type="entry name" value="S-adenosyl-L-methionine-dependent methyltransferases"/>
    <property type="match status" value="1"/>
</dbReference>
<evidence type="ECO:0000313" key="2">
    <source>
        <dbReference type="EMBL" id="GAA5505024.1"/>
    </source>
</evidence>
<dbReference type="Proteomes" id="UP001416858">
    <property type="component" value="Unassembled WGS sequence"/>
</dbReference>
<name>A0ABP9VIJ0_9BACT</name>
<comment type="caution">
    <text evidence="2">The sequence shown here is derived from an EMBL/GenBank/DDBJ whole genome shotgun (WGS) entry which is preliminary data.</text>
</comment>
<dbReference type="PANTHER" id="PTHR11006">
    <property type="entry name" value="PROTEIN ARGININE N-METHYLTRANSFERASE"/>
    <property type="match status" value="1"/>
</dbReference>
<dbReference type="EMBL" id="BAABRO010000001">
    <property type="protein sequence ID" value="GAA5505024.1"/>
    <property type="molecule type" value="Genomic_DNA"/>
</dbReference>
<protein>
    <recommendedName>
        <fullName evidence="1">Methyltransferase domain-containing protein</fullName>
    </recommendedName>
</protein>
<dbReference type="Gene3D" id="3.40.50.150">
    <property type="entry name" value="Vaccinia Virus protein VP39"/>
    <property type="match status" value="1"/>
</dbReference>